<gene>
    <name evidence="1" type="ORF">PM10SUCC1_10070</name>
</gene>
<organism evidence="1 2">
    <name type="scientific">Propionigenium maris DSM 9537</name>
    <dbReference type="NCBI Taxonomy" id="1123000"/>
    <lineage>
        <taxon>Bacteria</taxon>
        <taxon>Fusobacteriati</taxon>
        <taxon>Fusobacteriota</taxon>
        <taxon>Fusobacteriia</taxon>
        <taxon>Fusobacteriales</taxon>
        <taxon>Fusobacteriaceae</taxon>
        <taxon>Propionigenium</taxon>
    </lineage>
</organism>
<name>A0A9W6GHV3_9FUSO</name>
<sequence length="112" mass="12831">MSKFKVLGVFLALVYSFFSYTVTHRDDYSVREGVFAESQIRRLDSKSEDALISVLRSSSEQQSLVEGQPSLGTAPTPAVAAFRRKPERLRVKSEKQQVYRSLAIERYRVLRN</sequence>
<comment type="caution">
    <text evidence="1">The sequence shown here is derived from an EMBL/GenBank/DDBJ whole genome shotgun (WGS) entry which is preliminary data.</text>
</comment>
<reference evidence="1" key="1">
    <citation type="submission" date="2022-12" db="EMBL/GenBank/DDBJ databases">
        <title>Reference genome sequencing for broad-spectrum identification of bacterial and archaeal isolates by mass spectrometry.</title>
        <authorList>
            <person name="Sekiguchi Y."/>
            <person name="Tourlousse D.M."/>
        </authorList>
    </citation>
    <scope>NUCLEOTIDE SEQUENCE</scope>
    <source>
        <strain evidence="1">10succ1</strain>
    </source>
</reference>
<evidence type="ECO:0000313" key="2">
    <source>
        <dbReference type="Proteomes" id="UP001144471"/>
    </source>
</evidence>
<protein>
    <submittedName>
        <fullName evidence="1">Uncharacterized protein</fullName>
    </submittedName>
</protein>
<dbReference type="Proteomes" id="UP001144471">
    <property type="component" value="Unassembled WGS sequence"/>
</dbReference>
<accession>A0A9W6GHV3</accession>
<dbReference type="EMBL" id="BSDY01000004">
    <property type="protein sequence ID" value="GLI55493.1"/>
    <property type="molecule type" value="Genomic_DNA"/>
</dbReference>
<evidence type="ECO:0000313" key="1">
    <source>
        <dbReference type="EMBL" id="GLI55493.1"/>
    </source>
</evidence>
<keyword evidence="2" id="KW-1185">Reference proteome</keyword>
<dbReference type="RefSeq" id="WP_281833996.1">
    <property type="nucleotide sequence ID" value="NZ_BSDY01000004.1"/>
</dbReference>
<proteinExistence type="predicted"/>
<dbReference type="AlphaFoldDB" id="A0A9W6GHV3"/>